<organism evidence="2 3">
    <name type="scientific">Tieghemiomyces parasiticus</name>
    <dbReference type="NCBI Taxonomy" id="78921"/>
    <lineage>
        <taxon>Eukaryota</taxon>
        <taxon>Fungi</taxon>
        <taxon>Fungi incertae sedis</taxon>
        <taxon>Zoopagomycota</taxon>
        <taxon>Kickxellomycotina</taxon>
        <taxon>Dimargaritomycetes</taxon>
        <taxon>Dimargaritales</taxon>
        <taxon>Dimargaritaceae</taxon>
        <taxon>Tieghemiomyces</taxon>
    </lineage>
</organism>
<evidence type="ECO:0000313" key="3">
    <source>
        <dbReference type="Proteomes" id="UP001150569"/>
    </source>
</evidence>
<dbReference type="Proteomes" id="UP001150569">
    <property type="component" value="Unassembled WGS sequence"/>
</dbReference>
<reference evidence="2" key="1">
    <citation type="submission" date="2022-07" db="EMBL/GenBank/DDBJ databases">
        <title>Phylogenomic reconstructions and comparative analyses of Kickxellomycotina fungi.</title>
        <authorList>
            <person name="Reynolds N.K."/>
            <person name="Stajich J.E."/>
            <person name="Barry K."/>
            <person name="Grigoriev I.V."/>
            <person name="Crous P."/>
            <person name="Smith M.E."/>
        </authorList>
    </citation>
    <scope>NUCLEOTIDE SEQUENCE</scope>
    <source>
        <strain evidence="2">RSA 861</strain>
    </source>
</reference>
<proteinExistence type="predicted"/>
<sequence>FEAADQESYFGSFLIHRMPTNSSIFCNTTLPMYTYSLWPATKPTATTMFRSQSELSLSAWLQREQKALFTRQWELVAEDKYICMPETFRGHCVSAQNVLQKVWTYIGNGQPPLTLGTVPDTLQAERDNVDEFSKAVKHPLSSTDLKLPARKKGAAAVKSETLSETASPAAGSLAATVAAAVGITAKDETAMAGNKVPAVEMSPSMAKSILPPTTANESATPKSRPIKNPATKAKRESAKSKAAAAKKAAAAAAAAATAAGSTNLGVEGGSTAPSTVSSAPGAGGPFANTAGAQPGMAGSGTHGAQANLMPATVGASPAMAARMPMEPSMTTGDGKHLPNIPSAGATPSSIAKASSASGVATAAGSMDAAAHPNAAASTTPSATAAAAAHPSGYGPSAPSSSSAATNPTTSAPPQRVPIPTDSEKWARPADYFLGMLHNLVVDTPSDAVVEVLNEALLQPQDLGFNDSYFLTTSGEVGYDTFIEPTF</sequence>
<protein>
    <submittedName>
        <fullName evidence="2">Uncharacterized protein</fullName>
    </submittedName>
</protein>
<keyword evidence="3" id="KW-1185">Reference proteome</keyword>
<feature type="compositionally biased region" description="Low complexity" evidence="1">
    <location>
        <begin position="374"/>
        <end position="413"/>
    </location>
</feature>
<accession>A0A9W8DKR1</accession>
<feature type="region of interest" description="Disordered" evidence="1">
    <location>
        <begin position="325"/>
        <end position="350"/>
    </location>
</feature>
<comment type="caution">
    <text evidence="2">The sequence shown here is derived from an EMBL/GenBank/DDBJ whole genome shotgun (WGS) entry which is preliminary data.</text>
</comment>
<feature type="compositionally biased region" description="Polar residues" evidence="1">
    <location>
        <begin position="211"/>
        <end position="221"/>
    </location>
</feature>
<dbReference type="EMBL" id="JANBPT010001927">
    <property type="protein sequence ID" value="KAJ1904489.1"/>
    <property type="molecule type" value="Genomic_DNA"/>
</dbReference>
<feature type="region of interest" description="Disordered" evidence="1">
    <location>
        <begin position="374"/>
        <end position="421"/>
    </location>
</feature>
<gene>
    <name evidence="2" type="ORF">IWQ60_012438</name>
</gene>
<feature type="non-terminal residue" evidence="2">
    <location>
        <position position="1"/>
    </location>
</feature>
<feature type="region of interest" description="Disordered" evidence="1">
    <location>
        <begin position="262"/>
        <end position="307"/>
    </location>
</feature>
<feature type="region of interest" description="Disordered" evidence="1">
    <location>
        <begin position="208"/>
        <end position="241"/>
    </location>
</feature>
<name>A0A9W8DKR1_9FUNG</name>
<dbReference type="AlphaFoldDB" id="A0A9W8DKR1"/>
<evidence type="ECO:0000313" key="2">
    <source>
        <dbReference type="EMBL" id="KAJ1904489.1"/>
    </source>
</evidence>
<evidence type="ECO:0000256" key="1">
    <source>
        <dbReference type="SAM" id="MobiDB-lite"/>
    </source>
</evidence>